<evidence type="ECO:0000256" key="3">
    <source>
        <dbReference type="ARBA" id="ARBA00022729"/>
    </source>
</evidence>
<dbReference type="PANTHER" id="PTHR32411:SF43">
    <property type="entry name" value="CYSTEINE-RICH REPEAT SECRETORY PROTEIN 38"/>
    <property type="match status" value="1"/>
</dbReference>
<comment type="subcellular location">
    <subcellularLocation>
        <location evidence="1">Secreted</location>
    </subcellularLocation>
</comment>
<keyword evidence="2" id="KW-0964">Secreted</keyword>
<dbReference type="AlphaFoldDB" id="A0A2N9H1N9"/>
<keyword evidence="4" id="KW-0677">Repeat</keyword>
<dbReference type="EMBL" id="OIVN01002691">
    <property type="protein sequence ID" value="SPD05723.1"/>
    <property type="molecule type" value="Genomic_DNA"/>
</dbReference>
<evidence type="ECO:0000256" key="1">
    <source>
        <dbReference type="ARBA" id="ARBA00004613"/>
    </source>
</evidence>
<feature type="domain" description="Gnk2-homologous" evidence="7">
    <location>
        <begin position="26"/>
        <end position="128"/>
    </location>
</feature>
<proteinExistence type="inferred from homology"/>
<dbReference type="CDD" id="cd23509">
    <property type="entry name" value="Gnk2-like"/>
    <property type="match status" value="1"/>
</dbReference>
<evidence type="ECO:0000256" key="6">
    <source>
        <dbReference type="SAM" id="SignalP"/>
    </source>
</evidence>
<evidence type="ECO:0000256" key="4">
    <source>
        <dbReference type="ARBA" id="ARBA00022737"/>
    </source>
</evidence>
<evidence type="ECO:0000313" key="8">
    <source>
        <dbReference type="EMBL" id="SPD05723.1"/>
    </source>
</evidence>
<sequence length="194" mass="22158">MSSAHFTFSIYLLTFALFLQTIFGASPLFHFCSSSENFTTNDPYETNLKKLLGNLYYQTPSQGFGLGSVGSYPYQTFGLALCRGDVAATDCKTCVNEASNEIHKRCPYNKGAIIWYDNCLVKYVNKDFFGQIDNQNKFYMWNLRNVSEATIFNQKTRELLSQLAKECICHPKTVCSGRARAWRIKEALWFGPMH</sequence>
<feature type="chain" id="PRO_5014860713" description="Gnk2-homologous domain-containing protein" evidence="6">
    <location>
        <begin position="25"/>
        <end position="194"/>
    </location>
</feature>
<dbReference type="PANTHER" id="PTHR32411">
    <property type="entry name" value="CYSTEINE-RICH REPEAT SECRETORY PROTEIN 38-RELATED"/>
    <property type="match status" value="1"/>
</dbReference>
<evidence type="ECO:0000256" key="2">
    <source>
        <dbReference type="ARBA" id="ARBA00022525"/>
    </source>
</evidence>
<dbReference type="InterPro" id="IPR002902">
    <property type="entry name" value="GNK2"/>
</dbReference>
<evidence type="ECO:0000259" key="7">
    <source>
        <dbReference type="PROSITE" id="PS51473"/>
    </source>
</evidence>
<comment type="similarity">
    <text evidence="5">Belongs to the cysteine-rich repeat secretory protein family.</text>
</comment>
<accession>A0A2N9H1N9</accession>
<organism evidence="8">
    <name type="scientific">Fagus sylvatica</name>
    <name type="common">Beechnut</name>
    <dbReference type="NCBI Taxonomy" id="28930"/>
    <lineage>
        <taxon>Eukaryota</taxon>
        <taxon>Viridiplantae</taxon>
        <taxon>Streptophyta</taxon>
        <taxon>Embryophyta</taxon>
        <taxon>Tracheophyta</taxon>
        <taxon>Spermatophyta</taxon>
        <taxon>Magnoliopsida</taxon>
        <taxon>eudicotyledons</taxon>
        <taxon>Gunneridae</taxon>
        <taxon>Pentapetalae</taxon>
        <taxon>rosids</taxon>
        <taxon>fabids</taxon>
        <taxon>Fagales</taxon>
        <taxon>Fagaceae</taxon>
        <taxon>Fagus</taxon>
    </lineage>
</organism>
<keyword evidence="3 6" id="KW-0732">Signal</keyword>
<dbReference type="Pfam" id="PF01657">
    <property type="entry name" value="Stress-antifung"/>
    <property type="match status" value="1"/>
</dbReference>
<dbReference type="InterPro" id="IPR050581">
    <property type="entry name" value="CRR_secretory_protein"/>
</dbReference>
<reference evidence="8" key="1">
    <citation type="submission" date="2018-02" db="EMBL/GenBank/DDBJ databases">
        <authorList>
            <person name="Cohen D.B."/>
            <person name="Kent A.D."/>
        </authorList>
    </citation>
    <scope>NUCLEOTIDE SEQUENCE</scope>
</reference>
<name>A0A2N9H1N9_FAGSY</name>
<dbReference type="Gene3D" id="3.30.430.20">
    <property type="entry name" value="Gnk2 domain, C-X8-C-X2-C motif"/>
    <property type="match status" value="1"/>
</dbReference>
<feature type="signal peptide" evidence="6">
    <location>
        <begin position="1"/>
        <end position="24"/>
    </location>
</feature>
<gene>
    <name evidence="8" type="ORF">FSB_LOCUS33605</name>
</gene>
<dbReference type="InterPro" id="IPR038408">
    <property type="entry name" value="GNK2_sf"/>
</dbReference>
<dbReference type="PROSITE" id="PS51473">
    <property type="entry name" value="GNK2"/>
    <property type="match status" value="1"/>
</dbReference>
<dbReference type="GO" id="GO:0005576">
    <property type="term" value="C:extracellular region"/>
    <property type="evidence" value="ECO:0007669"/>
    <property type="project" value="UniProtKB-SubCell"/>
</dbReference>
<protein>
    <recommendedName>
        <fullName evidence="7">Gnk2-homologous domain-containing protein</fullName>
    </recommendedName>
</protein>
<evidence type="ECO:0000256" key="5">
    <source>
        <dbReference type="ARBA" id="ARBA00038515"/>
    </source>
</evidence>